<dbReference type="OrthoDB" id="1446099at2"/>
<protein>
    <submittedName>
        <fullName evidence="1">DUF2441 domain-containing protein</fullName>
    </submittedName>
</protein>
<evidence type="ECO:0000313" key="2">
    <source>
        <dbReference type="Proteomes" id="UP000307602"/>
    </source>
</evidence>
<sequence length="211" mass="24681">METYFHIDTLGHNWRKNDMIFVGNKTNNYWKSFVKKSDLIEINGENHEVFKVTKAAYEAYAKIHPAPLKMNGYHFNILNSLKESIDSLGNSIKLNRELIFESIRKEFYPESPSREKCIWLIPYNNDSLLFWNKILNSKIQSKIFKVHVDGKIHRASQEWLIGGTISVNEWSYLAHNYWKGTNSGNIQDEILFTGTMKIIEEVTLPNKDVHN</sequence>
<dbReference type="AlphaFoldDB" id="A0A4S1DZ71"/>
<evidence type="ECO:0000313" key="1">
    <source>
        <dbReference type="EMBL" id="TGV03621.1"/>
    </source>
</evidence>
<dbReference type="InterPro" id="IPR018840">
    <property type="entry name" value="DUF2441"/>
</dbReference>
<proteinExistence type="predicted"/>
<name>A0A4S1DZ71_9FLAO</name>
<organism evidence="1 2">
    <name type="scientific">Flavivirga rizhaonensis</name>
    <dbReference type="NCBI Taxonomy" id="2559571"/>
    <lineage>
        <taxon>Bacteria</taxon>
        <taxon>Pseudomonadati</taxon>
        <taxon>Bacteroidota</taxon>
        <taxon>Flavobacteriia</taxon>
        <taxon>Flavobacteriales</taxon>
        <taxon>Flavobacteriaceae</taxon>
        <taxon>Flavivirga</taxon>
    </lineage>
</organism>
<dbReference type="Pfam" id="PF10386">
    <property type="entry name" value="DUF2441"/>
    <property type="match status" value="1"/>
</dbReference>
<dbReference type="EMBL" id="SRSO01000006">
    <property type="protein sequence ID" value="TGV03621.1"/>
    <property type="molecule type" value="Genomic_DNA"/>
</dbReference>
<dbReference type="Proteomes" id="UP000307602">
    <property type="component" value="Unassembled WGS sequence"/>
</dbReference>
<dbReference type="SUPFAM" id="SSF56399">
    <property type="entry name" value="ADP-ribosylation"/>
    <property type="match status" value="1"/>
</dbReference>
<gene>
    <name evidence="1" type="ORF">EM932_06240</name>
</gene>
<dbReference type="Gene3D" id="3.20.170.10">
    <property type="entry name" value="ADP-ribosylation domain"/>
    <property type="match status" value="1"/>
</dbReference>
<keyword evidence="2" id="KW-1185">Reference proteome</keyword>
<comment type="caution">
    <text evidence="1">The sequence shown here is derived from an EMBL/GenBank/DDBJ whole genome shotgun (WGS) entry which is preliminary data.</text>
</comment>
<reference evidence="1 2" key="1">
    <citation type="submission" date="2019-04" db="EMBL/GenBank/DDBJ databases">
        <authorList>
            <person name="Liu A."/>
        </authorList>
    </citation>
    <scope>NUCLEOTIDE SEQUENCE [LARGE SCALE GENOMIC DNA]</scope>
    <source>
        <strain evidence="1 2">RZ03</strain>
    </source>
</reference>
<dbReference type="Gene3D" id="1.10.3800.10">
    <property type="entry name" value="ADP-ribosylation domain"/>
    <property type="match status" value="1"/>
</dbReference>
<accession>A0A4S1DZ71</accession>
<dbReference type="RefSeq" id="WP_135876315.1">
    <property type="nucleotide sequence ID" value="NZ_SRSO01000006.1"/>
</dbReference>